<dbReference type="Proteomes" id="UP000230790">
    <property type="component" value="Unassembled WGS sequence"/>
</dbReference>
<feature type="non-terminal residue" evidence="2">
    <location>
        <position position="1"/>
    </location>
</feature>
<comment type="caution">
    <text evidence="2">The sequence shown here is derived from an EMBL/GenBank/DDBJ whole genome shotgun (WGS) entry which is preliminary data.</text>
</comment>
<dbReference type="EMBL" id="PGTN01001303">
    <property type="protein sequence ID" value="PJF45238.1"/>
    <property type="molecule type" value="Genomic_DNA"/>
</dbReference>
<organism evidence="2 3">
    <name type="scientific">Candidatus Thermofonsia Clade 3 bacterium</name>
    <dbReference type="NCBI Taxonomy" id="2364212"/>
    <lineage>
        <taxon>Bacteria</taxon>
        <taxon>Bacillati</taxon>
        <taxon>Chloroflexota</taxon>
        <taxon>Candidatus Thermofontia</taxon>
        <taxon>Candidatus Thermofonsia Clade 3</taxon>
    </lineage>
</organism>
<name>A0A2M8Q614_9CHLR</name>
<sequence length="94" mass="10610">ENCIYGVDIQPIAVQIAKMRFFISLTIDQKIDPSAPNLGIRPLPNLETKFVAANTLIGIERPAQQMLRNPQIDAKEAELRQVRERHFTARTPAT</sequence>
<feature type="domain" description="Type II methyltransferase M.TaqI-like" evidence="1">
    <location>
        <begin position="2"/>
        <end position="69"/>
    </location>
</feature>
<feature type="non-terminal residue" evidence="2">
    <location>
        <position position="94"/>
    </location>
</feature>
<dbReference type="Gene3D" id="3.40.50.150">
    <property type="entry name" value="Vaccinia Virus protein VP39"/>
    <property type="match status" value="1"/>
</dbReference>
<evidence type="ECO:0000313" key="3">
    <source>
        <dbReference type="Proteomes" id="UP000230790"/>
    </source>
</evidence>
<evidence type="ECO:0000259" key="1">
    <source>
        <dbReference type="Pfam" id="PF07669"/>
    </source>
</evidence>
<dbReference type="InterPro" id="IPR029063">
    <property type="entry name" value="SAM-dependent_MTases_sf"/>
</dbReference>
<dbReference type="GO" id="GO:0009007">
    <property type="term" value="F:site-specific DNA-methyltransferase (adenine-specific) activity"/>
    <property type="evidence" value="ECO:0007669"/>
    <property type="project" value="UniProtKB-EC"/>
</dbReference>
<dbReference type="AlphaFoldDB" id="A0A2M8Q614"/>
<reference evidence="2 3" key="1">
    <citation type="submission" date="2017-11" db="EMBL/GenBank/DDBJ databases">
        <title>Evolution of Phototrophy in the Chloroflexi Phylum Driven by Horizontal Gene Transfer.</title>
        <authorList>
            <person name="Ward L.M."/>
            <person name="Hemp J."/>
            <person name="Shih P.M."/>
            <person name="Mcglynn S.E."/>
            <person name="Fischer W."/>
        </authorList>
    </citation>
    <scope>NUCLEOTIDE SEQUENCE [LARGE SCALE GENOMIC DNA]</scope>
    <source>
        <strain evidence="2">JP3_7</strain>
    </source>
</reference>
<dbReference type="GO" id="GO:0006304">
    <property type="term" value="P:DNA modification"/>
    <property type="evidence" value="ECO:0007669"/>
    <property type="project" value="InterPro"/>
</dbReference>
<gene>
    <name evidence="2" type="ORF">CUN48_19920</name>
</gene>
<dbReference type="InterPro" id="IPR011639">
    <property type="entry name" value="MethylTrfase_TaqI-like_dom"/>
</dbReference>
<accession>A0A2M8Q614</accession>
<dbReference type="SUPFAM" id="SSF53335">
    <property type="entry name" value="S-adenosyl-L-methionine-dependent methyltransferases"/>
    <property type="match status" value="1"/>
</dbReference>
<protein>
    <recommendedName>
        <fullName evidence="1">Type II methyltransferase M.TaqI-like domain-containing protein</fullName>
    </recommendedName>
</protein>
<dbReference type="Pfam" id="PF07669">
    <property type="entry name" value="Eco57I"/>
    <property type="match status" value="1"/>
</dbReference>
<evidence type="ECO:0000313" key="2">
    <source>
        <dbReference type="EMBL" id="PJF45238.1"/>
    </source>
</evidence>
<proteinExistence type="predicted"/>